<dbReference type="NCBIfam" id="NF002060">
    <property type="entry name" value="PRK00892.1"/>
    <property type="match status" value="1"/>
</dbReference>
<keyword evidence="6 7" id="KW-0012">Acyltransferase</keyword>
<dbReference type="Gene3D" id="2.160.10.10">
    <property type="entry name" value="Hexapeptide repeat proteins"/>
    <property type="match status" value="1"/>
</dbReference>
<keyword evidence="4 7" id="KW-0677">Repeat</keyword>
<gene>
    <name evidence="7 10" type="primary">lpxD</name>
    <name evidence="10" type="ORF">Pla144_29480</name>
</gene>
<dbReference type="SUPFAM" id="SSF51161">
    <property type="entry name" value="Trimeric LpxA-like enzymes"/>
    <property type="match status" value="1"/>
</dbReference>
<evidence type="ECO:0000256" key="3">
    <source>
        <dbReference type="ARBA" id="ARBA00022679"/>
    </source>
</evidence>
<protein>
    <recommendedName>
        <fullName evidence="7">UDP-3-O-acylglucosamine N-acyltransferase</fullName>
        <ecNumber evidence="7">2.3.1.191</ecNumber>
    </recommendedName>
</protein>
<dbReference type="GO" id="GO:0009245">
    <property type="term" value="P:lipid A biosynthetic process"/>
    <property type="evidence" value="ECO:0007669"/>
    <property type="project" value="UniProtKB-UniRule"/>
</dbReference>
<evidence type="ECO:0000256" key="1">
    <source>
        <dbReference type="ARBA" id="ARBA00022516"/>
    </source>
</evidence>
<comment type="function">
    <text evidence="7">Catalyzes the N-acylation of UDP-3-O-acylglucosamine using 3-hydroxyacyl-ACP as the acyl donor. Is involved in the biosynthesis of lipid A, a phosphorylated glycolipid that anchors the lipopolysaccharide to the outer membrane of the cell.</text>
</comment>
<feature type="active site" description="Proton acceptor" evidence="7">
    <location>
        <position position="238"/>
    </location>
</feature>
<evidence type="ECO:0000256" key="7">
    <source>
        <dbReference type="HAMAP-Rule" id="MF_00523"/>
    </source>
</evidence>
<organism evidence="10 11">
    <name type="scientific">Bythopirellula polymerisocia</name>
    <dbReference type="NCBI Taxonomy" id="2528003"/>
    <lineage>
        <taxon>Bacteria</taxon>
        <taxon>Pseudomonadati</taxon>
        <taxon>Planctomycetota</taxon>
        <taxon>Planctomycetia</taxon>
        <taxon>Pirellulales</taxon>
        <taxon>Lacipirellulaceae</taxon>
        <taxon>Bythopirellula</taxon>
    </lineage>
</organism>
<evidence type="ECO:0000256" key="5">
    <source>
        <dbReference type="ARBA" id="ARBA00023098"/>
    </source>
</evidence>
<dbReference type="Pfam" id="PF04613">
    <property type="entry name" value="LpxD"/>
    <property type="match status" value="1"/>
</dbReference>
<feature type="domain" description="UDP-3-O-[3-hydroxymyristoyl] glucosamine N-acyltransferase non-repeat region" evidence="9">
    <location>
        <begin position="23"/>
        <end position="86"/>
    </location>
</feature>
<dbReference type="OrthoDB" id="9784739at2"/>
<comment type="caution">
    <text evidence="10">The sequence shown here is derived from an EMBL/GenBank/DDBJ whole genome shotgun (WGS) entry which is preliminary data.</text>
</comment>
<comment type="pathway">
    <text evidence="7">Bacterial outer membrane biogenesis; LPS lipid A biosynthesis.</text>
</comment>
<evidence type="ECO:0000256" key="4">
    <source>
        <dbReference type="ARBA" id="ARBA00022737"/>
    </source>
</evidence>
<name>A0A5C6CRK0_9BACT</name>
<sequence>MPTSLAELAQIVSGQIHGIGTTPIDGFATLDVAQAGEITLVDNSDRAAAFEQSPAIAAIVPTDFPAGTKPTIAVTDVHAAFAQIVAHFRPPRNRPKCGISPAAWISKSARLAGDVQIHPGATIGDDVRIASGTVIHSGARIMAGCIIGSDTTIFPNVVLYEDTHVGNCVILHAGAVIGAYGFGYREDAGQHKLASQLGNVVIEDDVEIGACATIDRGTYGATTIGAGTKIDNLVQIAHNCRIGQHNLICGQVGIAGSTTTGDRVVMAGQVGVRDHVHIGEGAVLCSMAGVPNSVAPGEIMLGQPATPIRRQKVQMAAIAKLPEMRREFRQLQQQLAKLQEQLPEANNDHPSEHAA</sequence>
<keyword evidence="8" id="KW-0175">Coiled coil</keyword>
<accession>A0A5C6CRK0</accession>
<dbReference type="GO" id="GO:0103118">
    <property type="term" value="F:UDP-3-O-[(3R)-3-hydroxyacyl]-glucosamine N-acyltransferase activity"/>
    <property type="evidence" value="ECO:0007669"/>
    <property type="project" value="UniProtKB-EC"/>
</dbReference>
<proteinExistence type="inferred from homology"/>
<feature type="coiled-coil region" evidence="8">
    <location>
        <begin position="321"/>
        <end position="348"/>
    </location>
</feature>
<dbReference type="AlphaFoldDB" id="A0A5C6CRK0"/>
<dbReference type="EMBL" id="SJPS01000004">
    <property type="protein sequence ID" value="TWU25736.1"/>
    <property type="molecule type" value="Genomic_DNA"/>
</dbReference>
<evidence type="ECO:0000256" key="6">
    <source>
        <dbReference type="ARBA" id="ARBA00023315"/>
    </source>
</evidence>
<keyword evidence="11" id="KW-1185">Reference proteome</keyword>
<dbReference type="PANTHER" id="PTHR43378">
    <property type="entry name" value="UDP-3-O-ACYLGLUCOSAMINE N-ACYLTRANSFERASE"/>
    <property type="match status" value="1"/>
</dbReference>
<dbReference type="InterPro" id="IPR011004">
    <property type="entry name" value="Trimer_LpxA-like_sf"/>
</dbReference>
<comment type="catalytic activity">
    <reaction evidence="7">
        <text>a UDP-3-O-[(3R)-3-hydroxyacyl]-alpha-D-glucosamine + a (3R)-hydroxyacyl-[ACP] = a UDP-2-N,3-O-bis[(3R)-3-hydroxyacyl]-alpha-D-glucosamine + holo-[ACP] + H(+)</text>
        <dbReference type="Rhea" id="RHEA:53836"/>
        <dbReference type="Rhea" id="RHEA-COMP:9685"/>
        <dbReference type="Rhea" id="RHEA-COMP:9945"/>
        <dbReference type="ChEBI" id="CHEBI:15378"/>
        <dbReference type="ChEBI" id="CHEBI:64479"/>
        <dbReference type="ChEBI" id="CHEBI:78827"/>
        <dbReference type="ChEBI" id="CHEBI:137740"/>
        <dbReference type="ChEBI" id="CHEBI:137748"/>
        <dbReference type="EC" id="2.3.1.191"/>
    </reaction>
</comment>
<dbReference type="CDD" id="cd03352">
    <property type="entry name" value="LbH_LpxD"/>
    <property type="match status" value="1"/>
</dbReference>
<dbReference type="Pfam" id="PF00132">
    <property type="entry name" value="Hexapep"/>
    <property type="match status" value="1"/>
</dbReference>
<dbReference type="RefSeq" id="WP_146451320.1">
    <property type="nucleotide sequence ID" value="NZ_SJPS01000004.1"/>
</dbReference>
<dbReference type="InterPro" id="IPR020573">
    <property type="entry name" value="UDP_GlcNAc_AcTrfase_non-rep"/>
</dbReference>
<keyword evidence="1 7" id="KW-0444">Lipid biosynthesis</keyword>
<keyword evidence="5 7" id="KW-0443">Lipid metabolism</keyword>
<dbReference type="InterPro" id="IPR001451">
    <property type="entry name" value="Hexapep"/>
</dbReference>
<dbReference type="GO" id="GO:0016410">
    <property type="term" value="F:N-acyltransferase activity"/>
    <property type="evidence" value="ECO:0007669"/>
    <property type="project" value="InterPro"/>
</dbReference>
<keyword evidence="3 7" id="KW-0808">Transferase</keyword>
<dbReference type="Proteomes" id="UP000318437">
    <property type="component" value="Unassembled WGS sequence"/>
</dbReference>
<evidence type="ECO:0000313" key="10">
    <source>
        <dbReference type="EMBL" id="TWU25736.1"/>
    </source>
</evidence>
<evidence type="ECO:0000256" key="8">
    <source>
        <dbReference type="SAM" id="Coils"/>
    </source>
</evidence>
<dbReference type="HAMAP" id="MF_00523">
    <property type="entry name" value="LpxD"/>
    <property type="match status" value="1"/>
</dbReference>
<reference evidence="10 11" key="1">
    <citation type="submission" date="2019-02" db="EMBL/GenBank/DDBJ databases">
        <title>Deep-cultivation of Planctomycetes and their phenomic and genomic characterization uncovers novel biology.</title>
        <authorList>
            <person name="Wiegand S."/>
            <person name="Jogler M."/>
            <person name="Boedeker C."/>
            <person name="Pinto D."/>
            <person name="Vollmers J."/>
            <person name="Rivas-Marin E."/>
            <person name="Kohn T."/>
            <person name="Peeters S.H."/>
            <person name="Heuer A."/>
            <person name="Rast P."/>
            <person name="Oberbeckmann S."/>
            <person name="Bunk B."/>
            <person name="Jeske O."/>
            <person name="Meyerdierks A."/>
            <person name="Storesund J.E."/>
            <person name="Kallscheuer N."/>
            <person name="Luecker S."/>
            <person name="Lage O.M."/>
            <person name="Pohl T."/>
            <person name="Merkel B.J."/>
            <person name="Hornburger P."/>
            <person name="Mueller R.-W."/>
            <person name="Bruemmer F."/>
            <person name="Labrenz M."/>
            <person name="Spormann A.M."/>
            <person name="Op Den Camp H."/>
            <person name="Overmann J."/>
            <person name="Amann R."/>
            <person name="Jetten M.S.M."/>
            <person name="Mascher T."/>
            <person name="Medema M.H."/>
            <person name="Devos D.P."/>
            <person name="Kaster A.-K."/>
            <person name="Ovreas L."/>
            <person name="Rohde M."/>
            <person name="Galperin M.Y."/>
            <person name="Jogler C."/>
        </authorList>
    </citation>
    <scope>NUCLEOTIDE SEQUENCE [LARGE SCALE GENOMIC DNA]</scope>
    <source>
        <strain evidence="10 11">Pla144</strain>
    </source>
</reference>
<dbReference type="GO" id="GO:0016020">
    <property type="term" value="C:membrane"/>
    <property type="evidence" value="ECO:0007669"/>
    <property type="project" value="GOC"/>
</dbReference>
<comment type="subunit">
    <text evidence="7">Homotrimer.</text>
</comment>
<dbReference type="Gene3D" id="3.40.1390.10">
    <property type="entry name" value="MurE/MurF, N-terminal domain"/>
    <property type="match status" value="1"/>
</dbReference>
<dbReference type="InterPro" id="IPR007691">
    <property type="entry name" value="LpxD"/>
</dbReference>
<evidence type="ECO:0000256" key="2">
    <source>
        <dbReference type="ARBA" id="ARBA00022556"/>
    </source>
</evidence>
<dbReference type="PANTHER" id="PTHR43378:SF2">
    <property type="entry name" value="UDP-3-O-ACYLGLUCOSAMINE N-ACYLTRANSFERASE 1, MITOCHONDRIAL-RELATED"/>
    <property type="match status" value="1"/>
</dbReference>
<evidence type="ECO:0000259" key="9">
    <source>
        <dbReference type="Pfam" id="PF04613"/>
    </source>
</evidence>
<comment type="similarity">
    <text evidence="7">Belongs to the transferase hexapeptide repeat family. LpxD subfamily.</text>
</comment>
<dbReference type="EC" id="2.3.1.191" evidence="7"/>
<dbReference type="UniPathway" id="UPA00973"/>
<evidence type="ECO:0000313" key="11">
    <source>
        <dbReference type="Proteomes" id="UP000318437"/>
    </source>
</evidence>
<dbReference type="NCBIfam" id="TIGR01853">
    <property type="entry name" value="lipid_A_lpxD"/>
    <property type="match status" value="1"/>
</dbReference>
<keyword evidence="2 7" id="KW-0441">Lipid A biosynthesis</keyword>